<dbReference type="SUPFAM" id="SSF103481">
    <property type="entry name" value="Multidrug resistance efflux transporter EmrE"/>
    <property type="match status" value="1"/>
</dbReference>
<dbReference type="OrthoDB" id="505666at2"/>
<dbReference type="KEGG" id="cgc:Cyagr_2657"/>
<reference evidence="4" key="1">
    <citation type="journal article" date="2013" name="Proc. Natl. Acad. Sci. U.S.A.">
        <title>Improving the coverage of the cyanobacterial phylum using diversity-driven genome sequencing.</title>
        <authorList>
            <person name="Shih P.M."/>
            <person name="Wu D."/>
            <person name="Latifi A."/>
            <person name="Axen S.D."/>
            <person name="Fewer D.P."/>
            <person name="Talla E."/>
            <person name="Calteau A."/>
            <person name="Cai F."/>
            <person name="Tandeau de Marsac N."/>
            <person name="Rippka R."/>
            <person name="Herdman M."/>
            <person name="Sivonen K."/>
            <person name="Coursin T."/>
            <person name="Laurent T."/>
            <person name="Goodwin L."/>
            <person name="Nolan M."/>
            <person name="Davenport K.W."/>
            <person name="Han C.S."/>
            <person name="Rubin E.M."/>
            <person name="Eisen J.A."/>
            <person name="Woyke T."/>
            <person name="Gugger M."/>
            <person name="Kerfeld C.A."/>
        </authorList>
    </citation>
    <scope>NUCLEOTIDE SEQUENCE [LARGE SCALE GENOMIC DNA]</scope>
    <source>
        <strain evidence="4">ATCC 27147 / PCC 6307</strain>
    </source>
</reference>
<evidence type="ECO:0008006" key="5">
    <source>
        <dbReference type="Google" id="ProtNLM"/>
    </source>
</evidence>
<feature type="transmembrane region" description="Helical" evidence="2">
    <location>
        <begin position="115"/>
        <end position="133"/>
    </location>
</feature>
<name>K9P9E6_CYAGP</name>
<dbReference type="EMBL" id="CP003495">
    <property type="protein sequence ID" value="AFY29750.1"/>
    <property type="molecule type" value="Genomic_DNA"/>
</dbReference>
<dbReference type="HOGENOM" id="CLU_1335697_0_0_3"/>
<evidence type="ECO:0000256" key="1">
    <source>
        <dbReference type="SAM" id="MobiDB-lite"/>
    </source>
</evidence>
<dbReference type="STRING" id="292564.Cyagr_2657"/>
<keyword evidence="2" id="KW-0472">Membrane</keyword>
<dbReference type="InterPro" id="IPR037185">
    <property type="entry name" value="EmrE-like"/>
</dbReference>
<dbReference type="Proteomes" id="UP000010388">
    <property type="component" value="Chromosome"/>
</dbReference>
<evidence type="ECO:0000313" key="3">
    <source>
        <dbReference type="EMBL" id="AFY29750.1"/>
    </source>
</evidence>
<dbReference type="RefSeq" id="WP_015110185.1">
    <property type="nucleotide sequence ID" value="NC_019675.1"/>
</dbReference>
<dbReference type="AlphaFoldDB" id="K9P9E6"/>
<sequence length="205" mass="21774">MQRWTTSDGRPRPIPGLLPLLLYVLLRGLDATVLKGLQDHGMAHPVGGENPISFCNVFLAQLMVGLAALIPGRRILGNDLAQLGPGDRCLLALHGGLGLFLGPVADYLALESLSVISQTLLSALVFGAIALVLFGPQHFLLLRLWWVVAVLSAALLLGEPLGVPVLAGAALVLCGVFVSRRPSPIRSRCSPVSEGRHPRRAPPRT</sequence>
<feature type="transmembrane region" description="Helical" evidence="2">
    <location>
        <begin position="163"/>
        <end position="179"/>
    </location>
</feature>
<dbReference type="eggNOG" id="COG0697">
    <property type="taxonomic scope" value="Bacteria"/>
</dbReference>
<feature type="transmembrane region" description="Helical" evidence="2">
    <location>
        <begin position="90"/>
        <end position="109"/>
    </location>
</feature>
<protein>
    <recommendedName>
        <fullName evidence="5">EamA-like transporter family</fullName>
    </recommendedName>
</protein>
<keyword evidence="2" id="KW-1133">Transmembrane helix</keyword>
<proteinExistence type="predicted"/>
<organism evidence="3 4">
    <name type="scientific">Cyanobium gracile (strain ATCC 27147 / PCC 6307)</name>
    <dbReference type="NCBI Taxonomy" id="292564"/>
    <lineage>
        <taxon>Bacteria</taxon>
        <taxon>Bacillati</taxon>
        <taxon>Cyanobacteriota</taxon>
        <taxon>Cyanophyceae</taxon>
        <taxon>Synechococcales</taxon>
        <taxon>Prochlorococcaceae</taxon>
        <taxon>Cyanobium</taxon>
    </lineage>
</organism>
<keyword evidence="2" id="KW-0812">Transmembrane</keyword>
<feature type="region of interest" description="Disordered" evidence="1">
    <location>
        <begin position="184"/>
        <end position="205"/>
    </location>
</feature>
<feature type="compositionally biased region" description="Low complexity" evidence="1">
    <location>
        <begin position="184"/>
        <end position="193"/>
    </location>
</feature>
<accession>K9P9E6</accession>
<evidence type="ECO:0000256" key="2">
    <source>
        <dbReference type="SAM" id="Phobius"/>
    </source>
</evidence>
<dbReference type="PATRIC" id="fig|292564.3.peg.2519"/>
<gene>
    <name evidence="3" type="ordered locus">Cyagr_2657</name>
</gene>
<feature type="transmembrane region" description="Helical" evidence="2">
    <location>
        <begin position="51"/>
        <end position="70"/>
    </location>
</feature>
<evidence type="ECO:0000313" key="4">
    <source>
        <dbReference type="Proteomes" id="UP000010388"/>
    </source>
</evidence>